<keyword evidence="2 5" id="KW-0132">Cell division</keyword>
<evidence type="ECO:0000256" key="4">
    <source>
        <dbReference type="ARBA" id="ARBA00023306"/>
    </source>
</evidence>
<dbReference type="SUPFAM" id="SSF160950">
    <property type="entry name" value="YacF-like"/>
    <property type="match status" value="1"/>
</dbReference>
<comment type="subunit">
    <text evidence="5">Interacts with FtsZ.</text>
</comment>
<evidence type="ECO:0000256" key="2">
    <source>
        <dbReference type="ARBA" id="ARBA00022618"/>
    </source>
</evidence>
<comment type="similarity">
    <text evidence="5">Belongs to the ZapD family.</text>
</comment>
<evidence type="ECO:0000256" key="3">
    <source>
        <dbReference type="ARBA" id="ARBA00023210"/>
    </source>
</evidence>
<dbReference type="InterPro" id="IPR009777">
    <property type="entry name" value="ZapD"/>
</dbReference>
<gene>
    <name evidence="5 6" type="primary">zapD</name>
    <name evidence="6" type="ORF">ABC977_11605</name>
</gene>
<proteinExistence type="inferred from homology"/>
<dbReference type="PANTHER" id="PTHR39455">
    <property type="entry name" value="CELL DIVISION PROTEIN ZAPD"/>
    <property type="match status" value="1"/>
</dbReference>
<comment type="subcellular location">
    <subcellularLocation>
        <location evidence="5">Cytoplasm</location>
    </subcellularLocation>
    <text evidence="5">Localizes to mid-cell in an FtsZ-dependent manner.</text>
</comment>
<dbReference type="RefSeq" id="WP_369667437.1">
    <property type="nucleotide sequence ID" value="NZ_JBDKXB010000015.1"/>
</dbReference>
<dbReference type="HAMAP" id="MF_01092">
    <property type="entry name" value="ZapD"/>
    <property type="match status" value="1"/>
</dbReference>
<sequence length="255" mass="28316">MSSQIVYEHPLNERTRTLLRLEHLFAKTQHFMGGDDPWDTRGAIEALLDIVAISARADVRNELLKELDRLIATLNRVRHQPGVHKGTLDRILADLGDVTSRLHDRASQLGQRAREDSLLKSVAQRVAIPGGTCGFDLPLYHRWLSQPAAARRQALADWMADLHPASDAIELILSLTRTSAAPRPMTAPLGFFQEALDPQAPAQMVRVGLDGDGILYPEISGHKNRFSIRFMEAPAGEKPVQCRDEVAFTLACCVF</sequence>
<dbReference type="NCBIfam" id="NF003656">
    <property type="entry name" value="PRK05287.1-4"/>
    <property type="match status" value="1"/>
</dbReference>
<keyword evidence="4 5" id="KW-0131">Cell cycle</keyword>
<name>A0ABV4BFS5_9GAMM</name>
<dbReference type="Gene3D" id="2.60.440.10">
    <property type="entry name" value="YacF-like domains"/>
    <property type="match status" value="1"/>
</dbReference>
<dbReference type="EMBL" id="JBDKXB010000015">
    <property type="protein sequence ID" value="MEY6433050.1"/>
    <property type="molecule type" value="Genomic_DNA"/>
</dbReference>
<evidence type="ECO:0000313" key="7">
    <source>
        <dbReference type="Proteomes" id="UP001564408"/>
    </source>
</evidence>
<organism evidence="6 7">
    <name type="scientific">Thioalkalicoccus limnaeus</name>
    <dbReference type="NCBI Taxonomy" id="120681"/>
    <lineage>
        <taxon>Bacteria</taxon>
        <taxon>Pseudomonadati</taxon>
        <taxon>Pseudomonadota</taxon>
        <taxon>Gammaproteobacteria</taxon>
        <taxon>Chromatiales</taxon>
        <taxon>Chromatiaceae</taxon>
        <taxon>Thioalkalicoccus</taxon>
    </lineage>
</organism>
<comment type="caution">
    <text evidence="6">The sequence shown here is derived from an EMBL/GenBank/DDBJ whole genome shotgun (WGS) entry which is preliminary data.</text>
</comment>
<dbReference type="GO" id="GO:0051301">
    <property type="term" value="P:cell division"/>
    <property type="evidence" value="ECO:0007669"/>
    <property type="project" value="UniProtKB-KW"/>
</dbReference>
<dbReference type="InterPro" id="IPR036268">
    <property type="entry name" value="ZapD_sf"/>
</dbReference>
<comment type="function">
    <text evidence="5">Cell division factor that enhances FtsZ-ring assembly. Directly interacts with FtsZ and promotes bundling of FtsZ protofilaments, with a reduction in FtsZ GTPase activity.</text>
</comment>
<evidence type="ECO:0000313" key="6">
    <source>
        <dbReference type="EMBL" id="MEY6433050.1"/>
    </source>
</evidence>
<keyword evidence="3 5" id="KW-0717">Septation</keyword>
<dbReference type="InterPro" id="IPR027462">
    <property type="entry name" value="ZapD_C"/>
</dbReference>
<dbReference type="Proteomes" id="UP001564408">
    <property type="component" value="Unassembled WGS sequence"/>
</dbReference>
<keyword evidence="7" id="KW-1185">Reference proteome</keyword>
<dbReference type="PANTHER" id="PTHR39455:SF1">
    <property type="entry name" value="CELL DIVISION PROTEIN ZAPD"/>
    <property type="match status" value="1"/>
</dbReference>
<evidence type="ECO:0000256" key="1">
    <source>
        <dbReference type="ARBA" id="ARBA00022490"/>
    </source>
</evidence>
<dbReference type="Pfam" id="PF07072">
    <property type="entry name" value="ZapD"/>
    <property type="match status" value="1"/>
</dbReference>
<dbReference type="Gene3D" id="1.10.3900.10">
    <property type="entry name" value="YacF-like"/>
    <property type="match status" value="1"/>
</dbReference>
<evidence type="ECO:0000256" key="5">
    <source>
        <dbReference type="HAMAP-Rule" id="MF_01092"/>
    </source>
</evidence>
<accession>A0ABV4BFS5</accession>
<protein>
    <recommendedName>
        <fullName evidence="5">Cell division protein ZapD</fullName>
    </recommendedName>
    <alternativeName>
        <fullName evidence="5">Z ring-associated protein D</fullName>
    </alternativeName>
</protein>
<reference evidence="6 7" key="1">
    <citation type="submission" date="2024-05" db="EMBL/GenBank/DDBJ databases">
        <title>Genome Sequence and Characterization of the New Strain Purple Sulfur Bacterium of Genus Thioalkalicoccus.</title>
        <authorList>
            <person name="Bryantseva I.A."/>
            <person name="Kyndt J.A."/>
            <person name="Imhoff J.F."/>
        </authorList>
    </citation>
    <scope>NUCLEOTIDE SEQUENCE [LARGE SCALE GENOMIC DNA]</scope>
    <source>
        <strain evidence="6 7">Um2</strain>
    </source>
</reference>
<keyword evidence="1 5" id="KW-0963">Cytoplasm</keyword>